<reference evidence="10 11" key="1">
    <citation type="journal article" date="2019" name="Nat. Ecol. Evol.">
        <title>Megaphylogeny resolves global patterns of mushroom evolution.</title>
        <authorList>
            <person name="Varga T."/>
            <person name="Krizsan K."/>
            <person name="Foldi C."/>
            <person name="Dima B."/>
            <person name="Sanchez-Garcia M."/>
            <person name="Sanchez-Ramirez S."/>
            <person name="Szollosi G.J."/>
            <person name="Szarkandi J.G."/>
            <person name="Papp V."/>
            <person name="Albert L."/>
            <person name="Andreopoulos W."/>
            <person name="Angelini C."/>
            <person name="Antonin V."/>
            <person name="Barry K.W."/>
            <person name="Bougher N.L."/>
            <person name="Buchanan P."/>
            <person name="Buyck B."/>
            <person name="Bense V."/>
            <person name="Catcheside P."/>
            <person name="Chovatia M."/>
            <person name="Cooper J."/>
            <person name="Damon W."/>
            <person name="Desjardin D."/>
            <person name="Finy P."/>
            <person name="Geml J."/>
            <person name="Haridas S."/>
            <person name="Hughes K."/>
            <person name="Justo A."/>
            <person name="Karasinski D."/>
            <person name="Kautmanova I."/>
            <person name="Kiss B."/>
            <person name="Kocsube S."/>
            <person name="Kotiranta H."/>
            <person name="LaButti K.M."/>
            <person name="Lechner B.E."/>
            <person name="Liimatainen K."/>
            <person name="Lipzen A."/>
            <person name="Lukacs Z."/>
            <person name="Mihaltcheva S."/>
            <person name="Morgado L.N."/>
            <person name="Niskanen T."/>
            <person name="Noordeloos M.E."/>
            <person name="Ohm R.A."/>
            <person name="Ortiz-Santana B."/>
            <person name="Ovrebo C."/>
            <person name="Racz N."/>
            <person name="Riley R."/>
            <person name="Savchenko A."/>
            <person name="Shiryaev A."/>
            <person name="Soop K."/>
            <person name="Spirin V."/>
            <person name="Szebenyi C."/>
            <person name="Tomsovsky M."/>
            <person name="Tulloss R.E."/>
            <person name="Uehling J."/>
            <person name="Grigoriev I.V."/>
            <person name="Vagvolgyi C."/>
            <person name="Papp T."/>
            <person name="Martin F.M."/>
            <person name="Miettinen O."/>
            <person name="Hibbett D.S."/>
            <person name="Nagy L.G."/>
        </authorList>
    </citation>
    <scope>NUCLEOTIDE SEQUENCE [LARGE SCALE GENOMIC DNA]</scope>
    <source>
        <strain evidence="10 11">OMC1185</strain>
    </source>
</reference>
<comment type="subcellular location">
    <subcellularLocation>
        <location evidence="1">Nucleus</location>
    </subcellularLocation>
</comment>
<dbReference type="GO" id="GO:0008270">
    <property type="term" value="F:zinc ion binding"/>
    <property type="evidence" value="ECO:0007669"/>
    <property type="project" value="UniProtKB-KW"/>
</dbReference>
<protein>
    <recommendedName>
        <fullName evidence="9">Zinc finger C2H2 LYAR-type domain-containing protein</fullName>
    </recommendedName>
</protein>
<dbReference type="GO" id="GO:0006364">
    <property type="term" value="P:rRNA processing"/>
    <property type="evidence" value="ECO:0007669"/>
    <property type="project" value="TreeGrafter"/>
</dbReference>
<keyword evidence="4 7" id="KW-0863">Zinc-finger</keyword>
<evidence type="ECO:0000313" key="10">
    <source>
        <dbReference type="EMBL" id="TFK53640.1"/>
    </source>
</evidence>
<feature type="compositionally biased region" description="Pro residues" evidence="8">
    <location>
        <begin position="118"/>
        <end position="135"/>
    </location>
</feature>
<keyword evidence="2" id="KW-0479">Metal-binding</keyword>
<evidence type="ECO:0000256" key="8">
    <source>
        <dbReference type="SAM" id="MobiDB-lite"/>
    </source>
</evidence>
<keyword evidence="6" id="KW-0539">Nucleus</keyword>
<dbReference type="PANTHER" id="PTHR13100:SF10">
    <property type="entry name" value="CELL GROWTH-REGULATING NUCLEOLAR PROTEIN"/>
    <property type="match status" value="1"/>
</dbReference>
<dbReference type="GO" id="GO:0005730">
    <property type="term" value="C:nucleolus"/>
    <property type="evidence" value="ECO:0007669"/>
    <property type="project" value="TreeGrafter"/>
</dbReference>
<evidence type="ECO:0000259" key="9">
    <source>
        <dbReference type="Pfam" id="PF08790"/>
    </source>
</evidence>
<dbReference type="OrthoDB" id="21474at2759"/>
<keyword evidence="3" id="KW-0677">Repeat</keyword>
<evidence type="ECO:0000256" key="7">
    <source>
        <dbReference type="PROSITE-ProRule" id="PRU01145"/>
    </source>
</evidence>
<feature type="region of interest" description="Disordered" evidence="8">
    <location>
        <begin position="61"/>
        <end position="169"/>
    </location>
</feature>
<feature type="compositionally biased region" description="Basic residues" evidence="8">
    <location>
        <begin position="156"/>
        <end position="169"/>
    </location>
</feature>
<evidence type="ECO:0000256" key="6">
    <source>
        <dbReference type="ARBA" id="ARBA00023242"/>
    </source>
</evidence>
<dbReference type="AlphaFoldDB" id="A0A5C3N8K1"/>
<organism evidence="10 11">
    <name type="scientific">Heliocybe sulcata</name>
    <dbReference type="NCBI Taxonomy" id="5364"/>
    <lineage>
        <taxon>Eukaryota</taxon>
        <taxon>Fungi</taxon>
        <taxon>Dikarya</taxon>
        <taxon>Basidiomycota</taxon>
        <taxon>Agaricomycotina</taxon>
        <taxon>Agaricomycetes</taxon>
        <taxon>Gloeophyllales</taxon>
        <taxon>Gloeophyllaceae</taxon>
        <taxon>Heliocybe</taxon>
    </lineage>
</organism>
<name>A0A5C3N8K1_9AGAM</name>
<accession>A0A5C3N8K1</accession>
<dbReference type="PROSITE" id="PS51804">
    <property type="entry name" value="ZF_C2HC_LYAR"/>
    <property type="match status" value="1"/>
</dbReference>
<evidence type="ECO:0000256" key="2">
    <source>
        <dbReference type="ARBA" id="ARBA00022723"/>
    </source>
</evidence>
<evidence type="ECO:0000256" key="5">
    <source>
        <dbReference type="ARBA" id="ARBA00022833"/>
    </source>
</evidence>
<evidence type="ECO:0000256" key="3">
    <source>
        <dbReference type="ARBA" id="ARBA00022737"/>
    </source>
</evidence>
<proteinExistence type="predicted"/>
<feature type="compositionally biased region" description="Polar residues" evidence="8">
    <location>
        <begin position="68"/>
        <end position="83"/>
    </location>
</feature>
<dbReference type="Pfam" id="PF08790">
    <property type="entry name" value="zf-LYAR"/>
    <property type="match status" value="1"/>
</dbReference>
<dbReference type="EMBL" id="ML213507">
    <property type="protein sequence ID" value="TFK53640.1"/>
    <property type="molecule type" value="Genomic_DNA"/>
</dbReference>
<dbReference type="Gene3D" id="3.30.1490.490">
    <property type="match status" value="1"/>
</dbReference>
<gene>
    <name evidence="10" type="ORF">OE88DRAFT_1655854</name>
</gene>
<dbReference type="InterPro" id="IPR039999">
    <property type="entry name" value="LYAR"/>
</dbReference>
<dbReference type="GO" id="GO:0000122">
    <property type="term" value="P:negative regulation of transcription by RNA polymerase II"/>
    <property type="evidence" value="ECO:0007669"/>
    <property type="project" value="TreeGrafter"/>
</dbReference>
<dbReference type="GO" id="GO:0003677">
    <property type="term" value="F:DNA binding"/>
    <property type="evidence" value="ECO:0007669"/>
    <property type="project" value="InterPro"/>
</dbReference>
<dbReference type="Proteomes" id="UP000305948">
    <property type="component" value="Unassembled WGS sequence"/>
</dbReference>
<keyword evidence="11" id="KW-1185">Reference proteome</keyword>
<evidence type="ECO:0000256" key="1">
    <source>
        <dbReference type="ARBA" id="ARBA00004123"/>
    </source>
</evidence>
<evidence type="ECO:0000313" key="11">
    <source>
        <dbReference type="Proteomes" id="UP000305948"/>
    </source>
</evidence>
<dbReference type="InterPro" id="IPR036236">
    <property type="entry name" value="Znf_C2H2_sf"/>
</dbReference>
<feature type="domain" description="Zinc finger C2H2 LYAR-type" evidence="9">
    <location>
        <begin position="29"/>
        <end position="57"/>
    </location>
</feature>
<keyword evidence="5" id="KW-0862">Zinc</keyword>
<dbReference type="PANTHER" id="PTHR13100">
    <property type="entry name" value="CELL GROWTH-REGULATING NUCLEOLAR PROTEIN LYAR"/>
    <property type="match status" value="1"/>
</dbReference>
<dbReference type="STRING" id="5364.A0A5C3N8K1"/>
<sequence>MVSFNCDACLDVVKKPKLDQHSWKCGASFTCIDCSTTFHKPAEWKGHTTCISEAEKYQKSLYKGPKGKQQSGQDGRKQNQNQKAAGKYNGCQHAQRPRHHATGANETPLGTPARMSPVSPPSLSPAPEPAAPTPSLPEKNSEDVAPQEIAKEGKKEKKKKDKKRKSRCG</sequence>
<dbReference type="SUPFAM" id="SSF57667">
    <property type="entry name" value="beta-beta-alpha zinc fingers"/>
    <property type="match status" value="2"/>
</dbReference>
<evidence type="ECO:0000256" key="4">
    <source>
        <dbReference type="ARBA" id="ARBA00022771"/>
    </source>
</evidence>
<dbReference type="InterPro" id="IPR014898">
    <property type="entry name" value="Znf_C2H2_LYAR"/>
</dbReference>